<protein>
    <recommendedName>
        <fullName evidence="1">KANL3/Tex30 alpha/beta hydrolase-like domain-containing protein</fullName>
    </recommendedName>
</protein>
<evidence type="ECO:0000313" key="2">
    <source>
        <dbReference type="EMBL" id="RED49699.1"/>
    </source>
</evidence>
<dbReference type="EMBL" id="QRDW01000005">
    <property type="protein sequence ID" value="RED49699.1"/>
    <property type="molecule type" value="Genomic_DNA"/>
</dbReference>
<dbReference type="Gene3D" id="3.40.50.1820">
    <property type="entry name" value="alpha/beta hydrolase"/>
    <property type="match status" value="1"/>
</dbReference>
<comment type="caution">
    <text evidence="2">The sequence shown here is derived from an EMBL/GenBank/DDBJ whole genome shotgun (WGS) entry which is preliminary data.</text>
</comment>
<feature type="domain" description="KANL3/Tex30 alpha/beta hydrolase-like" evidence="1">
    <location>
        <begin position="13"/>
        <end position="201"/>
    </location>
</feature>
<dbReference type="Proteomes" id="UP000256845">
    <property type="component" value="Unassembled WGS sequence"/>
</dbReference>
<name>A0A3D9HJL1_9PROT</name>
<proteinExistence type="predicted"/>
<gene>
    <name evidence="2" type="ORF">DFP90_10570</name>
</gene>
<accession>A0A3D9HJL1</accession>
<dbReference type="PANTHER" id="PTHR13136:SF11">
    <property type="entry name" value="TESTIS-EXPRESSED PROTEIN 30"/>
    <property type="match status" value="1"/>
</dbReference>
<dbReference type="SUPFAM" id="SSF53474">
    <property type="entry name" value="alpha/beta-Hydrolases"/>
    <property type="match status" value="1"/>
</dbReference>
<dbReference type="Pfam" id="PF20408">
    <property type="entry name" value="Abhydrolase_11"/>
    <property type="match status" value="1"/>
</dbReference>
<dbReference type="AlphaFoldDB" id="A0A3D9HJL1"/>
<reference evidence="2 3" key="1">
    <citation type="submission" date="2018-07" db="EMBL/GenBank/DDBJ databases">
        <title>Genomic Encyclopedia of Type Strains, Phase III (KMG-III): the genomes of soil and plant-associated and newly described type strains.</title>
        <authorList>
            <person name="Whitman W."/>
        </authorList>
    </citation>
    <scope>NUCLEOTIDE SEQUENCE [LARGE SCALE GENOMIC DNA]</scope>
    <source>
        <strain evidence="2 3">CECT 8488</strain>
    </source>
</reference>
<keyword evidence="3" id="KW-1185">Reference proteome</keyword>
<dbReference type="PANTHER" id="PTHR13136">
    <property type="entry name" value="TESTIS DEVELOPMENT PROTEIN PRTD"/>
    <property type="match status" value="1"/>
</dbReference>
<dbReference type="InterPro" id="IPR026555">
    <property type="entry name" value="NSL3/Tex30"/>
</dbReference>
<dbReference type="InterPro" id="IPR046879">
    <property type="entry name" value="KANL3/Tex30_Abhydrolase"/>
</dbReference>
<dbReference type="RefSeq" id="WP_115936957.1">
    <property type="nucleotide sequence ID" value="NZ_QRDW01000005.1"/>
</dbReference>
<evidence type="ECO:0000313" key="3">
    <source>
        <dbReference type="Proteomes" id="UP000256845"/>
    </source>
</evidence>
<dbReference type="InterPro" id="IPR029058">
    <property type="entry name" value="AB_hydrolase_fold"/>
</dbReference>
<sequence>MELLKNGPENARYQLVLAHGAGAGMDTPFMNQIAEGLAERDVAVTRFEFPYMAARRVDGKKRPPDRAPKLLECWREVLQELGGADKLFIGGKSMGGRMASLIATELPVLGVVCLGYPFHPPGKPEKLRIEHFSDLKSKTLICQGERDPFGGRDAVEAMNLPQDVILRWLPDGDHGLKPRKKSGHTEDGNLSQAVLEICAFMGV</sequence>
<organism evidence="2 3">
    <name type="scientific">Aestuariispira insulae</name>
    <dbReference type="NCBI Taxonomy" id="1461337"/>
    <lineage>
        <taxon>Bacteria</taxon>
        <taxon>Pseudomonadati</taxon>
        <taxon>Pseudomonadota</taxon>
        <taxon>Alphaproteobacteria</taxon>
        <taxon>Rhodospirillales</taxon>
        <taxon>Kiloniellaceae</taxon>
        <taxon>Aestuariispira</taxon>
    </lineage>
</organism>
<evidence type="ECO:0000259" key="1">
    <source>
        <dbReference type="Pfam" id="PF20408"/>
    </source>
</evidence>
<dbReference type="OrthoDB" id="652634at2"/>